<feature type="compositionally biased region" description="Pro residues" evidence="2">
    <location>
        <begin position="432"/>
        <end position="443"/>
    </location>
</feature>
<keyword evidence="5" id="KW-1185">Reference proteome</keyword>
<dbReference type="Gene3D" id="1.20.930.10">
    <property type="entry name" value="Conserved domain common to transcription factors TFIIS, elongin A, CRSP70"/>
    <property type="match status" value="1"/>
</dbReference>
<comment type="subcellular location">
    <subcellularLocation>
        <location evidence="1">Nucleus</location>
    </subcellularLocation>
</comment>
<dbReference type="EMBL" id="CP119877">
    <property type="protein sequence ID" value="WFD33831.1"/>
    <property type="molecule type" value="Genomic_DNA"/>
</dbReference>
<feature type="region of interest" description="Disordered" evidence="2">
    <location>
        <begin position="351"/>
        <end position="372"/>
    </location>
</feature>
<dbReference type="PANTHER" id="PTHR46557">
    <property type="entry name" value="SERINE/THREONINE-PROTEIN PHOSPHATASE 1 REGULATORY SUBUNIT 10-RELATED"/>
    <property type="match status" value="1"/>
</dbReference>
<dbReference type="Pfam" id="PF08711">
    <property type="entry name" value="Med26"/>
    <property type="match status" value="1"/>
</dbReference>
<dbReference type="InterPro" id="IPR017923">
    <property type="entry name" value="TFIIS_N"/>
</dbReference>
<feature type="domain" description="TFIIS N-terminal" evidence="3">
    <location>
        <begin position="85"/>
        <end position="170"/>
    </location>
</feature>
<dbReference type="PROSITE" id="PS51319">
    <property type="entry name" value="TFIIS_N"/>
    <property type="match status" value="1"/>
</dbReference>
<organism evidence="4 5">
    <name type="scientific">Malassezia cuniculi</name>
    <dbReference type="NCBI Taxonomy" id="948313"/>
    <lineage>
        <taxon>Eukaryota</taxon>
        <taxon>Fungi</taxon>
        <taxon>Dikarya</taxon>
        <taxon>Basidiomycota</taxon>
        <taxon>Ustilaginomycotina</taxon>
        <taxon>Malasseziomycetes</taxon>
        <taxon>Malasseziales</taxon>
        <taxon>Malasseziaceae</taxon>
        <taxon>Malassezia</taxon>
    </lineage>
</organism>
<dbReference type="AlphaFoldDB" id="A0AAF0ENU8"/>
<accession>A0AAF0ENU8</accession>
<proteinExistence type="predicted"/>
<dbReference type="GO" id="GO:0008157">
    <property type="term" value="F:protein phosphatase 1 binding"/>
    <property type="evidence" value="ECO:0007669"/>
    <property type="project" value="TreeGrafter"/>
</dbReference>
<evidence type="ECO:0000313" key="4">
    <source>
        <dbReference type="EMBL" id="WFD33831.1"/>
    </source>
</evidence>
<dbReference type="PANTHER" id="PTHR46557:SF1">
    <property type="entry name" value="SERINE_THREONINE-PROTEIN PHOSPHATASE 1 REGULATORY SUBUNIT 10"/>
    <property type="match status" value="1"/>
</dbReference>
<dbReference type="InterPro" id="IPR035441">
    <property type="entry name" value="TFIIS/LEDGF_dom_sf"/>
</dbReference>
<evidence type="ECO:0000259" key="3">
    <source>
        <dbReference type="PROSITE" id="PS51319"/>
    </source>
</evidence>
<dbReference type="SUPFAM" id="SSF47676">
    <property type="entry name" value="Conserved domain common to transcription factors TFIIS, elongin A, CRSP70"/>
    <property type="match status" value="1"/>
</dbReference>
<protein>
    <recommendedName>
        <fullName evidence="3">TFIIS N-terminal domain-containing protein</fullName>
    </recommendedName>
</protein>
<feature type="region of interest" description="Disordered" evidence="2">
    <location>
        <begin position="422"/>
        <end position="443"/>
    </location>
</feature>
<evidence type="ECO:0000313" key="5">
    <source>
        <dbReference type="Proteomes" id="UP001219933"/>
    </source>
</evidence>
<feature type="compositionally biased region" description="Low complexity" evidence="2">
    <location>
        <begin position="217"/>
        <end position="237"/>
    </location>
</feature>
<feature type="compositionally biased region" description="Basic and acidic residues" evidence="2">
    <location>
        <begin position="188"/>
        <end position="201"/>
    </location>
</feature>
<keyword evidence="1" id="KW-0539">Nucleus</keyword>
<name>A0AAF0ENU8_9BASI</name>
<evidence type="ECO:0000256" key="2">
    <source>
        <dbReference type="SAM" id="MobiDB-lite"/>
    </source>
</evidence>
<dbReference type="GO" id="GO:0000785">
    <property type="term" value="C:chromatin"/>
    <property type="evidence" value="ECO:0007669"/>
    <property type="project" value="TreeGrafter"/>
</dbReference>
<reference evidence="4" key="1">
    <citation type="submission" date="2023-03" db="EMBL/GenBank/DDBJ databases">
        <title>Mating type loci evolution in Malassezia.</title>
        <authorList>
            <person name="Coelho M.A."/>
        </authorList>
    </citation>
    <scope>NUCLEOTIDE SEQUENCE</scope>
    <source>
        <strain evidence="4">CBS 11721</strain>
    </source>
</reference>
<dbReference type="GO" id="GO:0072357">
    <property type="term" value="C:PTW/PP1 phosphatase complex"/>
    <property type="evidence" value="ECO:0007669"/>
    <property type="project" value="TreeGrafter"/>
</dbReference>
<gene>
    <name evidence="4" type="ORF">MCUN1_000651</name>
</gene>
<evidence type="ECO:0000256" key="1">
    <source>
        <dbReference type="PROSITE-ProRule" id="PRU00649"/>
    </source>
</evidence>
<dbReference type="Proteomes" id="UP001219933">
    <property type="component" value="Chromosome 1"/>
</dbReference>
<feature type="region of interest" description="Disordered" evidence="2">
    <location>
        <begin position="488"/>
        <end position="535"/>
    </location>
</feature>
<dbReference type="GO" id="GO:0005634">
    <property type="term" value="C:nucleus"/>
    <property type="evidence" value="ECO:0007669"/>
    <property type="project" value="UniProtKB-SubCell"/>
</dbReference>
<feature type="region of interest" description="Disordered" evidence="2">
    <location>
        <begin position="168"/>
        <end position="238"/>
    </location>
</feature>
<feature type="compositionally biased region" description="Low complexity" evidence="2">
    <location>
        <begin position="492"/>
        <end position="513"/>
    </location>
</feature>
<sequence length="535" mass="57310">MNTLVPGRGASELAKNVEAIVSKSFIEQNAEQAASAIISLLSTGATESPVRPATPSDRLLVVRSVLANATPPYLKHFTADVRGREVVAAWLEDAIPPRKADVADVSGMYKDVLVPLLELLDRMPIQLEHLKDHTGLGKLITGVQKRVPDAEARRIADTIKDKWSALVSGAAKTDPARQKRQAGPELPDGAKRVRASPRERVGSPVGTVAGASAVRKTPAAPTPAVSAAPAAPRTRTSNNANADLAGFMSLIEQPVSTTPEPERREPVVAKEVERKKRKKTVHWKDHDGQPLVAIRLIQRAVYDDDEDTHTSVGALDMEEGGSFRMAHSEMREQIEWYSPTEVLLPEEASKLPARGSCSTTKVDQEEREQSTISVSYLNPSEIPESPAEPDASALGLIARAPEPQAMTMGIDVSPFIFTDTRRRERPVRKHTSPPPAQVPPPASLPAMAAFMEQLGSAAATGAPPPGGMPPVFPDMNMLQSIMQTAQSVGLVPPSGSGSPFPFPFPGADASSPAYTGGQTEDARRGRPQKGMYQPN</sequence>